<name>A0A4Q2UJJ0_9BACT</name>
<evidence type="ECO:0000313" key="3">
    <source>
        <dbReference type="Proteomes" id="UP000290407"/>
    </source>
</evidence>
<dbReference type="EMBL" id="SBLB01000007">
    <property type="protein sequence ID" value="RYC67655.1"/>
    <property type="molecule type" value="Genomic_DNA"/>
</dbReference>
<dbReference type="AlphaFoldDB" id="A0A4Q2UJJ0"/>
<dbReference type="Pfam" id="PF11645">
    <property type="entry name" value="PDDEXK_5"/>
    <property type="match status" value="1"/>
</dbReference>
<proteinExistence type="predicted"/>
<organism evidence="2 3">
    <name type="scientific">Spirosoma sordidisoli</name>
    <dbReference type="NCBI Taxonomy" id="2502893"/>
    <lineage>
        <taxon>Bacteria</taxon>
        <taxon>Pseudomonadati</taxon>
        <taxon>Bacteroidota</taxon>
        <taxon>Cytophagia</taxon>
        <taxon>Cytophagales</taxon>
        <taxon>Cytophagaceae</taxon>
        <taxon>Spirosoma</taxon>
    </lineage>
</organism>
<dbReference type="GO" id="GO:0003676">
    <property type="term" value="F:nucleic acid binding"/>
    <property type="evidence" value="ECO:0007669"/>
    <property type="project" value="InterPro"/>
</dbReference>
<feature type="domain" description="PD(D/E)XK endonuclease" evidence="1">
    <location>
        <begin position="1"/>
        <end position="137"/>
    </location>
</feature>
<dbReference type="Proteomes" id="UP000290407">
    <property type="component" value="Unassembled WGS sequence"/>
</dbReference>
<dbReference type="InterPro" id="IPR021671">
    <property type="entry name" value="PD(D/E)XK_Endonuc"/>
</dbReference>
<dbReference type="Gene3D" id="3.40.1350.10">
    <property type="match status" value="1"/>
</dbReference>
<dbReference type="RefSeq" id="WP_129604671.1">
    <property type="nucleotide sequence ID" value="NZ_SBLB01000007.1"/>
</dbReference>
<keyword evidence="2" id="KW-0378">Hydrolase</keyword>
<comment type="caution">
    <text evidence="2">The sequence shown here is derived from an EMBL/GenBank/DDBJ whole genome shotgun (WGS) entry which is preliminary data.</text>
</comment>
<keyword evidence="2" id="KW-0540">Nuclease</keyword>
<keyword evidence="3" id="KW-1185">Reference proteome</keyword>
<reference evidence="2 3" key="1">
    <citation type="submission" date="2019-01" db="EMBL/GenBank/DDBJ databases">
        <title>Spirosoma flava sp. nov., a propanil-degrading bacterium isolated from herbicide-contaminated soil.</title>
        <authorList>
            <person name="Zhang L."/>
            <person name="Jiang J.-D."/>
        </authorList>
    </citation>
    <scope>NUCLEOTIDE SEQUENCE [LARGE SCALE GENOMIC DNA]</scope>
    <source>
        <strain evidence="2 3">TY50</strain>
    </source>
</reference>
<protein>
    <submittedName>
        <fullName evidence="2">Endonuclease</fullName>
    </submittedName>
</protein>
<dbReference type="GO" id="GO:0004519">
    <property type="term" value="F:endonuclease activity"/>
    <property type="evidence" value="ECO:0007669"/>
    <property type="project" value="UniProtKB-KW"/>
</dbReference>
<accession>A0A4Q2UJJ0</accession>
<evidence type="ECO:0000259" key="1">
    <source>
        <dbReference type="Pfam" id="PF11645"/>
    </source>
</evidence>
<keyword evidence="2" id="KW-0255">Endonuclease</keyword>
<evidence type="ECO:0000313" key="2">
    <source>
        <dbReference type="EMBL" id="RYC67655.1"/>
    </source>
</evidence>
<gene>
    <name evidence="2" type="ORF">EQG79_23400</name>
</gene>
<dbReference type="InterPro" id="IPR011856">
    <property type="entry name" value="tRNA_endonuc-like_dom_sf"/>
</dbReference>
<sequence>MLTKQKGDIAEQATILQALRQGWGVCKPIGDRLPYDLVFDVDGQLIKIQVKSAWFDDKRGNYVVDTRRTKTNRREMIRDTYSPTDFDFAIVYIDSLHVFYVIPVHCFIAYGSEIHLVETAKRQRKPKSATFREAWSLLEAASLSGLVQVKTS</sequence>